<evidence type="ECO:0000313" key="3">
    <source>
        <dbReference type="EMBL" id="EGZ18748.1"/>
    </source>
</evidence>
<dbReference type="InParanoid" id="G4ZIB1"/>
<feature type="non-terminal residue" evidence="3">
    <location>
        <position position="68"/>
    </location>
</feature>
<dbReference type="SMR" id="G4ZIB1"/>
<dbReference type="AlphaFoldDB" id="G4ZIB1"/>
<name>G4ZIB1_PHYSP</name>
<organism evidence="3 4">
    <name type="scientific">Phytophthora sojae (strain P6497)</name>
    <name type="common">Soybean stem and root rot agent</name>
    <name type="synonym">Phytophthora megasperma f. sp. glycines</name>
    <dbReference type="NCBI Taxonomy" id="1094619"/>
    <lineage>
        <taxon>Eukaryota</taxon>
        <taxon>Sar</taxon>
        <taxon>Stramenopiles</taxon>
        <taxon>Oomycota</taxon>
        <taxon>Peronosporomycetes</taxon>
        <taxon>Peronosporales</taxon>
        <taxon>Peronosporaceae</taxon>
        <taxon>Phytophthora</taxon>
    </lineage>
</organism>
<feature type="compositionally biased region" description="Basic and acidic residues" evidence="1">
    <location>
        <begin position="51"/>
        <end position="68"/>
    </location>
</feature>
<evidence type="ECO:0000313" key="4">
    <source>
        <dbReference type="Proteomes" id="UP000002640"/>
    </source>
</evidence>
<accession>G4ZIB1</accession>
<keyword evidence="4" id="KW-1185">Reference proteome</keyword>
<dbReference type="EMBL" id="JH159154">
    <property type="protein sequence ID" value="EGZ18748.1"/>
    <property type="molecule type" value="Genomic_DNA"/>
</dbReference>
<dbReference type="Proteomes" id="UP000002640">
    <property type="component" value="Unassembled WGS sequence"/>
</dbReference>
<dbReference type="GeneID" id="20650759"/>
<dbReference type="Gene3D" id="1.10.10.60">
    <property type="entry name" value="Homeodomain-like"/>
    <property type="match status" value="1"/>
</dbReference>
<dbReference type="RefSeq" id="XP_009527806.1">
    <property type="nucleotide sequence ID" value="XM_009529511.1"/>
</dbReference>
<protein>
    <recommendedName>
        <fullName evidence="2">Transposase IS30-like HTH domain-containing protein</fullName>
    </recommendedName>
</protein>
<gene>
    <name evidence="3" type="ORF">PHYSODRAFT_381358</name>
</gene>
<sequence length="68" mass="7436">KKPRLSDHERGRIAGLHEGGLSARAIAAKTGRCAQTVRRVVASLNAPPSSRTDDRPLDHPLRPFISDR</sequence>
<evidence type="ECO:0000259" key="2">
    <source>
        <dbReference type="Pfam" id="PF13936"/>
    </source>
</evidence>
<dbReference type="InterPro" id="IPR025246">
    <property type="entry name" value="IS30-like_HTH"/>
</dbReference>
<dbReference type="Pfam" id="PF13936">
    <property type="entry name" value="HTH_38"/>
    <property type="match status" value="1"/>
</dbReference>
<feature type="region of interest" description="Disordered" evidence="1">
    <location>
        <begin position="44"/>
        <end position="68"/>
    </location>
</feature>
<feature type="non-terminal residue" evidence="3">
    <location>
        <position position="1"/>
    </location>
</feature>
<reference evidence="3 4" key="1">
    <citation type="journal article" date="2006" name="Science">
        <title>Phytophthora genome sequences uncover evolutionary origins and mechanisms of pathogenesis.</title>
        <authorList>
            <person name="Tyler B.M."/>
            <person name="Tripathy S."/>
            <person name="Zhang X."/>
            <person name="Dehal P."/>
            <person name="Jiang R.H."/>
            <person name="Aerts A."/>
            <person name="Arredondo F.D."/>
            <person name="Baxter L."/>
            <person name="Bensasson D."/>
            <person name="Beynon J.L."/>
            <person name="Chapman J."/>
            <person name="Damasceno C.M."/>
            <person name="Dorrance A.E."/>
            <person name="Dou D."/>
            <person name="Dickerman A.W."/>
            <person name="Dubchak I.L."/>
            <person name="Garbelotto M."/>
            <person name="Gijzen M."/>
            <person name="Gordon S.G."/>
            <person name="Govers F."/>
            <person name="Grunwald N.J."/>
            <person name="Huang W."/>
            <person name="Ivors K.L."/>
            <person name="Jones R.W."/>
            <person name="Kamoun S."/>
            <person name="Krampis K."/>
            <person name="Lamour K.H."/>
            <person name="Lee M.K."/>
            <person name="McDonald W.H."/>
            <person name="Medina M."/>
            <person name="Meijer H.J."/>
            <person name="Nordberg E.K."/>
            <person name="Maclean D.J."/>
            <person name="Ospina-Giraldo M.D."/>
            <person name="Morris P.F."/>
            <person name="Phuntumart V."/>
            <person name="Putnam N.H."/>
            <person name="Rash S."/>
            <person name="Rose J.K."/>
            <person name="Sakihama Y."/>
            <person name="Salamov A.A."/>
            <person name="Savidor A."/>
            <person name="Scheuring C.F."/>
            <person name="Smith B.M."/>
            <person name="Sobral B.W."/>
            <person name="Terry A."/>
            <person name="Torto-Alalibo T.A."/>
            <person name="Win J."/>
            <person name="Xu Z."/>
            <person name="Zhang H."/>
            <person name="Grigoriev I.V."/>
            <person name="Rokhsar D.S."/>
            <person name="Boore J.L."/>
        </authorList>
    </citation>
    <scope>NUCLEOTIDE SEQUENCE [LARGE SCALE GENOMIC DNA]</scope>
    <source>
        <strain evidence="3 4">P6497</strain>
    </source>
</reference>
<feature type="domain" description="Transposase IS30-like HTH" evidence="2">
    <location>
        <begin position="4"/>
        <end position="41"/>
    </location>
</feature>
<evidence type="ECO:0000256" key="1">
    <source>
        <dbReference type="SAM" id="MobiDB-lite"/>
    </source>
</evidence>
<dbReference type="KEGG" id="psoj:PHYSODRAFT_381358"/>
<proteinExistence type="predicted"/>